<dbReference type="AlphaFoldDB" id="V2YKG9"/>
<protein>
    <submittedName>
        <fullName evidence="1">Uncharacterized protein</fullName>
    </submittedName>
</protein>
<gene>
    <name evidence="1" type="ORF">Moror_4825</name>
</gene>
<evidence type="ECO:0000313" key="2">
    <source>
        <dbReference type="Proteomes" id="UP000017559"/>
    </source>
</evidence>
<keyword evidence="2" id="KW-1185">Reference proteome</keyword>
<proteinExistence type="predicted"/>
<dbReference type="HOGENOM" id="CLU_2638617_0_0_1"/>
<organism evidence="1 2">
    <name type="scientific">Moniliophthora roreri (strain MCA 2997)</name>
    <name type="common">Cocoa frosty pod rot fungus</name>
    <name type="synonym">Crinipellis roreri</name>
    <dbReference type="NCBI Taxonomy" id="1381753"/>
    <lineage>
        <taxon>Eukaryota</taxon>
        <taxon>Fungi</taxon>
        <taxon>Dikarya</taxon>
        <taxon>Basidiomycota</taxon>
        <taxon>Agaricomycotina</taxon>
        <taxon>Agaricomycetes</taxon>
        <taxon>Agaricomycetidae</taxon>
        <taxon>Agaricales</taxon>
        <taxon>Marasmiineae</taxon>
        <taxon>Marasmiaceae</taxon>
        <taxon>Moniliophthora</taxon>
    </lineage>
</organism>
<dbReference type="Proteomes" id="UP000017559">
    <property type="component" value="Unassembled WGS sequence"/>
</dbReference>
<reference evidence="1 2" key="1">
    <citation type="journal article" date="2014" name="BMC Genomics">
        <title>Genome and secretome analysis of the hemibiotrophic fungal pathogen, Moniliophthora roreri, which causes frosty pod rot disease of cacao: mechanisms of the biotrophic and necrotrophic phases.</title>
        <authorList>
            <person name="Meinhardt L.W."/>
            <person name="Costa G.G.L."/>
            <person name="Thomazella D.P.T."/>
            <person name="Teixeira P.J.P.L."/>
            <person name="Carazzolle M.F."/>
            <person name="Schuster S.C."/>
            <person name="Carlson J.E."/>
            <person name="Guiltinan M.J."/>
            <person name="Mieczkowski P."/>
            <person name="Farmer A."/>
            <person name="Ramaraj T."/>
            <person name="Crozier J."/>
            <person name="Davis R.E."/>
            <person name="Shao J."/>
            <person name="Melnick R.L."/>
            <person name="Pereira G.A.G."/>
            <person name="Bailey B.A."/>
        </authorList>
    </citation>
    <scope>NUCLEOTIDE SEQUENCE [LARGE SCALE GENOMIC DNA]</scope>
    <source>
        <strain evidence="1 2">MCA 2997</strain>
    </source>
</reference>
<accession>V2YKG9</accession>
<dbReference type="EMBL" id="AWSO01000300">
    <property type="protein sequence ID" value="ESK92174.1"/>
    <property type="molecule type" value="Genomic_DNA"/>
</dbReference>
<comment type="caution">
    <text evidence="1">The sequence shown here is derived from an EMBL/GenBank/DDBJ whole genome shotgun (WGS) entry which is preliminary data.</text>
</comment>
<evidence type="ECO:0000313" key="1">
    <source>
        <dbReference type="EMBL" id="ESK92174.1"/>
    </source>
</evidence>
<name>V2YKG9_MONRO</name>
<sequence>MLSAPRNVVRLPLCSASVAGLVPCWSCSNIFAYILIHTTAYNPVAFFSTLSRARTWLEGTFGLFAQLKYWTLAAKQF</sequence>
<dbReference type="KEGG" id="mrr:Moror_4825"/>